<reference evidence="2" key="3">
    <citation type="submission" date="2022-12" db="EMBL/GenBank/DDBJ databases">
        <title>Development of a Multilocus Sequence Typing Scheme for Bacteroides fragilis Based on Whole Genome Sequencing Data and Clinical Application.</title>
        <authorList>
            <person name="Nielsen F.D."/>
            <person name="Justesen U.S."/>
        </authorList>
    </citation>
    <scope>NUCLEOTIDE SEQUENCE</scope>
    <source>
        <strain evidence="2">BF_BC_ODE_DK_2015_2</strain>
    </source>
</reference>
<organism evidence="1">
    <name type="scientific">Bacteroides fragilis</name>
    <dbReference type="NCBI Taxonomy" id="817"/>
    <lineage>
        <taxon>Bacteria</taxon>
        <taxon>Pseudomonadati</taxon>
        <taxon>Bacteroidota</taxon>
        <taxon>Bacteroidia</taxon>
        <taxon>Bacteroidales</taxon>
        <taxon>Bacteroidaceae</taxon>
        <taxon>Bacteroides</taxon>
    </lineage>
</organism>
<name>A0A0I9S7V7_BACFG</name>
<dbReference type="PATRIC" id="fig|817.53.peg.2900"/>
<sequence>MQTKEIEKYIFLLGGHDLEMQVIAQILADRNVIFKDNHLQWDNALLSQYEEDMQQYGNKEPFIIYGVELKEDVTPPTNYIRIDHHNNYATYPSALEQVASILNYTLNRYQSLVAANDKAYIPGMQKIGASSEEINLIRLEDRKAQGITKNDEILAQEVIKNGIEKIGGLYVIFTTINRFSPICDRLYPYEKLLIYTPDELIYYGKGVNSIKKILELYIPTSHIFWGGGLNGFIGIECHYLTTNEILNIVEQIKQLES</sequence>
<gene>
    <name evidence="1" type="ORF">EE52_0214035</name>
    <name evidence="2" type="ORF">O1422_19840</name>
</gene>
<dbReference type="Proteomes" id="UP001075704">
    <property type="component" value="Unassembled WGS sequence"/>
</dbReference>
<dbReference type="EMBL" id="JMZZ02000154">
    <property type="protein sequence ID" value="KFX74053.1"/>
    <property type="molecule type" value="Genomic_DNA"/>
</dbReference>
<dbReference type="EMBL" id="JAPUAC010000021">
    <property type="protein sequence ID" value="MCZ2656402.1"/>
    <property type="molecule type" value="Genomic_DNA"/>
</dbReference>
<dbReference type="RefSeq" id="WP_044300836.1">
    <property type="nucleotide sequence ID" value="NZ_CAEUHN010000012.1"/>
</dbReference>
<reference evidence="1" key="2">
    <citation type="submission" date="2014-07" db="EMBL/GenBank/DDBJ databases">
        <title>Genetics and epidemiology of antimicrobial resistance in B. fragilis group.</title>
        <authorList>
            <person name="Sydenham T.V."/>
            <person name="Hasman H."/>
            <person name="Kemp M."/>
            <person name="Justesen U.S."/>
        </authorList>
    </citation>
    <scope>NUCLEOTIDE SEQUENCE [LARGE SCALE GENOMIC DNA]</scope>
    <source>
        <strain evidence="1">DCMOUH0018B</strain>
    </source>
</reference>
<dbReference type="AlphaFoldDB" id="A0A0I9S7V7"/>
<comment type="caution">
    <text evidence="1">The sequence shown here is derived from an EMBL/GenBank/DDBJ whole genome shotgun (WGS) entry which is preliminary data.</text>
</comment>
<evidence type="ECO:0000313" key="2">
    <source>
        <dbReference type="EMBL" id="MCZ2656402.1"/>
    </source>
</evidence>
<evidence type="ECO:0000313" key="1">
    <source>
        <dbReference type="EMBL" id="KFX74053.1"/>
    </source>
</evidence>
<reference evidence="1" key="1">
    <citation type="book" date="2014" name="THE 24TH EUROPEAN CONGRESS OF CLINICAL MICROBIOLOGY AND INFECTIOUS DISEASES" publisher="ECCMID 2014" city="Barcelona, Spain">
        <title>Identification of resistance genes in three multidrug-resistant Bacteroides fragilis isolates by whole genome sequencing.</title>
        <editorList>
            <person name="Unknown"/>
            <person name="A."/>
        </editorList>
        <authorList>
            <person name="Sydenham T.V."/>
            <person name="Hasman H."/>
            <person name="Wang M."/>
            <person name="Soki J."/>
            <person name="Nagy E."/>
            <person name="Justesen U.S."/>
        </authorList>
    </citation>
    <scope>NUCLEOTIDE SEQUENCE</scope>
    <source>
        <strain evidence="1">DCMOUH0018B</strain>
    </source>
</reference>
<proteinExistence type="predicted"/>
<protein>
    <submittedName>
        <fullName evidence="1">Uncharacterized protein</fullName>
    </submittedName>
</protein>
<accession>A0A0I9S7V7</accession>